<proteinExistence type="predicted"/>
<organism evidence="1 2">
    <name type="scientific">Protomyces lactucae-debilis</name>
    <dbReference type="NCBI Taxonomy" id="2754530"/>
    <lineage>
        <taxon>Eukaryota</taxon>
        <taxon>Fungi</taxon>
        <taxon>Dikarya</taxon>
        <taxon>Ascomycota</taxon>
        <taxon>Taphrinomycotina</taxon>
        <taxon>Taphrinomycetes</taxon>
        <taxon>Taphrinales</taxon>
        <taxon>Protomycetaceae</taxon>
        <taxon>Protomyces</taxon>
    </lineage>
</organism>
<dbReference type="Proteomes" id="UP000193685">
    <property type="component" value="Unassembled WGS sequence"/>
</dbReference>
<accession>A0A1Y2FPE1</accession>
<dbReference type="GeneID" id="63783295"/>
<sequence>MASSNKSWPEVLAEIVKLTKENPKLLSQVRELRATQDLNERAWAAARAKIQQDFVKKREANTVIRAVGGSADDALIDAEEKATLRKYDEKLIVAFKQMLAAQQQALIGLGLPMPSDHEDMHKVGQLLDTLLGTDD</sequence>
<evidence type="ECO:0000313" key="1">
    <source>
        <dbReference type="EMBL" id="ORY85076.1"/>
    </source>
</evidence>
<dbReference type="AlphaFoldDB" id="A0A1Y2FPE1"/>
<dbReference type="OrthoDB" id="5363415at2759"/>
<dbReference type="EMBL" id="MCFI01000005">
    <property type="protein sequence ID" value="ORY85076.1"/>
    <property type="molecule type" value="Genomic_DNA"/>
</dbReference>
<comment type="caution">
    <text evidence="1">The sequence shown here is derived from an EMBL/GenBank/DDBJ whole genome shotgun (WGS) entry which is preliminary data.</text>
</comment>
<evidence type="ECO:0000313" key="2">
    <source>
        <dbReference type="Proteomes" id="UP000193685"/>
    </source>
</evidence>
<reference evidence="1 2" key="1">
    <citation type="submission" date="2016-07" db="EMBL/GenBank/DDBJ databases">
        <title>Pervasive Adenine N6-methylation of Active Genes in Fungi.</title>
        <authorList>
            <consortium name="DOE Joint Genome Institute"/>
            <person name="Mondo S.J."/>
            <person name="Dannebaum R.O."/>
            <person name="Kuo R.C."/>
            <person name="Labutti K."/>
            <person name="Haridas S."/>
            <person name="Kuo A."/>
            <person name="Salamov A."/>
            <person name="Ahrendt S.R."/>
            <person name="Lipzen A."/>
            <person name="Sullivan W."/>
            <person name="Andreopoulos W.B."/>
            <person name="Clum A."/>
            <person name="Lindquist E."/>
            <person name="Daum C."/>
            <person name="Ramamoorthy G.K."/>
            <person name="Gryganskyi A."/>
            <person name="Culley D."/>
            <person name="Magnuson J.K."/>
            <person name="James T.Y."/>
            <person name="O'Malley M.A."/>
            <person name="Stajich J.E."/>
            <person name="Spatafora J.W."/>
            <person name="Visel A."/>
            <person name="Grigoriev I.V."/>
        </authorList>
    </citation>
    <scope>NUCLEOTIDE SEQUENCE [LARGE SCALE GENOMIC DNA]</scope>
    <source>
        <strain evidence="1 2">12-1054</strain>
    </source>
</reference>
<dbReference type="Pfam" id="PF10454">
    <property type="entry name" value="DUF2458"/>
    <property type="match status" value="1"/>
</dbReference>
<name>A0A1Y2FPE1_PROLT</name>
<gene>
    <name evidence="1" type="ORF">BCR37DRAFT_257816</name>
</gene>
<keyword evidence="2" id="KW-1185">Reference proteome</keyword>
<protein>
    <submittedName>
        <fullName evidence="1">Uncharacterized protein</fullName>
    </submittedName>
</protein>
<dbReference type="InterPro" id="IPR018858">
    <property type="entry name" value="DUF2458"/>
</dbReference>
<dbReference type="RefSeq" id="XP_040726859.1">
    <property type="nucleotide sequence ID" value="XM_040866696.1"/>
</dbReference>